<name>A0A2G9YI66_9BACT</name>
<reference evidence="1 2" key="1">
    <citation type="submission" date="2017-09" db="EMBL/GenBank/DDBJ databases">
        <title>Depth-based differentiation of microbial function through sediment-hosted aquifers and enrichment of novel symbionts in the deep terrestrial subsurface.</title>
        <authorList>
            <person name="Probst A.J."/>
            <person name="Ladd B."/>
            <person name="Jarett J.K."/>
            <person name="Geller-Mcgrath D.E."/>
            <person name="Sieber C.M."/>
            <person name="Emerson J.B."/>
            <person name="Anantharaman K."/>
            <person name="Thomas B.C."/>
            <person name="Malmstrom R."/>
            <person name="Stieglmeier M."/>
            <person name="Klingl A."/>
            <person name="Woyke T."/>
            <person name="Ryan C.M."/>
            <person name="Banfield J.F."/>
        </authorList>
    </citation>
    <scope>NUCLEOTIDE SEQUENCE [LARGE SCALE GENOMIC DNA]</scope>
    <source>
        <strain evidence="1">CG23_combo_of_CG06-09_8_20_14_all_41_10</strain>
    </source>
</reference>
<dbReference type="EMBL" id="PCRK01000146">
    <property type="protein sequence ID" value="PIP18915.1"/>
    <property type="molecule type" value="Genomic_DNA"/>
</dbReference>
<evidence type="ECO:0000313" key="1">
    <source>
        <dbReference type="EMBL" id="PIP18915.1"/>
    </source>
</evidence>
<sequence length="121" mass="13263">MSLLHASPFGFPHRGKLHLEFMLARPDFVFSLGTLAARINYMPPEAKPSHPLRVVYLKNASGKIRANVDFSQWSLSIEGIPVERSDKTGTAKLFEAVSARAGRPSSAAAEMRKIIGVKKST</sequence>
<dbReference type="AlphaFoldDB" id="A0A2G9YI66"/>
<comment type="caution">
    <text evidence="1">The sequence shown here is derived from an EMBL/GenBank/DDBJ whole genome shotgun (WGS) entry which is preliminary data.</text>
</comment>
<accession>A0A2G9YI66</accession>
<protein>
    <submittedName>
        <fullName evidence="1">Uncharacterized protein</fullName>
    </submittedName>
</protein>
<gene>
    <name evidence="1" type="ORF">COX41_05665</name>
</gene>
<dbReference type="Proteomes" id="UP000231292">
    <property type="component" value="Unassembled WGS sequence"/>
</dbReference>
<proteinExistence type="predicted"/>
<organism evidence="1 2">
    <name type="scientific">Candidatus Sherwoodlollariibacterium unditelluris</name>
    <dbReference type="NCBI Taxonomy" id="1974757"/>
    <lineage>
        <taxon>Bacteria</taxon>
        <taxon>Pseudomonadati</taxon>
        <taxon>Candidatus Omnitrophota</taxon>
        <taxon>Candidatus Sherwoodlollariibacterium</taxon>
    </lineage>
</organism>
<evidence type="ECO:0000313" key="2">
    <source>
        <dbReference type="Proteomes" id="UP000231292"/>
    </source>
</evidence>